<evidence type="ECO:0000313" key="3">
    <source>
        <dbReference type="Proteomes" id="UP000649617"/>
    </source>
</evidence>
<feature type="compositionally biased region" description="Acidic residues" evidence="1">
    <location>
        <begin position="104"/>
        <end position="120"/>
    </location>
</feature>
<evidence type="ECO:0000313" key="2">
    <source>
        <dbReference type="EMBL" id="CAE7370760.1"/>
    </source>
</evidence>
<feature type="region of interest" description="Disordered" evidence="1">
    <location>
        <begin position="32"/>
        <end position="137"/>
    </location>
</feature>
<feature type="compositionally biased region" description="Low complexity" evidence="1">
    <location>
        <begin position="58"/>
        <end position="103"/>
    </location>
</feature>
<dbReference type="AlphaFoldDB" id="A0A812Q221"/>
<accession>A0A812Q221</accession>
<gene>
    <name evidence="2" type="ORF">SPIL2461_LOCUS9002</name>
</gene>
<protein>
    <submittedName>
        <fullName evidence="2">Uncharacterized protein</fullName>
    </submittedName>
</protein>
<comment type="caution">
    <text evidence="2">The sequence shown here is derived from an EMBL/GenBank/DDBJ whole genome shotgun (WGS) entry which is preliminary data.</text>
</comment>
<evidence type="ECO:0000256" key="1">
    <source>
        <dbReference type="SAM" id="MobiDB-lite"/>
    </source>
</evidence>
<dbReference type="OrthoDB" id="437318at2759"/>
<feature type="compositionally biased region" description="Polar residues" evidence="1">
    <location>
        <begin position="38"/>
        <end position="47"/>
    </location>
</feature>
<reference evidence="2" key="1">
    <citation type="submission" date="2021-02" db="EMBL/GenBank/DDBJ databases">
        <authorList>
            <person name="Dougan E. K."/>
            <person name="Rhodes N."/>
            <person name="Thang M."/>
            <person name="Chan C."/>
        </authorList>
    </citation>
    <scope>NUCLEOTIDE SEQUENCE</scope>
</reference>
<name>A0A812Q221_SYMPI</name>
<keyword evidence="3" id="KW-1185">Reference proteome</keyword>
<dbReference type="EMBL" id="CAJNIZ010015211">
    <property type="protein sequence ID" value="CAE7370760.1"/>
    <property type="molecule type" value="Genomic_DNA"/>
</dbReference>
<sequence length="472" mass="52457">MHQVNACAWRDLAGLASEEGSLLEMCRKRISEADLKSSSENTSQASLTRAAKRRKLSSAKLSSGGTSTSLGGSSASGAQAASEQAPSAPSAPAAEQAQAQCAPADDEDCDGPPEPEDPDEAPQAVVPEEKKKDGKKKGLTIKEKLDLLKKFEQIKDSGEHKYPEKEMLRLHKKDGYFQGAAAASKWPAAREKYSWDMVAELCPKIAAKFSEIPNWLRERFDVDGRKGNGTYKVSDDLYEVVDKILEEVVVSGMELNTTAVEEVLKEALETYNEAVTAWRGEKEKADLEMLQKLSEAGTSEAELKAVSDELSKAKQFWPQTCLLAQTPRALNQQALKFSQKYGYSRLSQDKPQKHLPRNHPSVQRVTEFITTCMKDGSVHPKLVANWDQVWTCLFEPMKKTLWKTGHGKKDPLSAFPARQLVRQAVQERFGQEPQTPNFVVKQKWKVKLADVCGYSCQNAVSKWRTELVHEVS</sequence>
<organism evidence="2 3">
    <name type="scientific">Symbiodinium pilosum</name>
    <name type="common">Dinoflagellate</name>
    <dbReference type="NCBI Taxonomy" id="2952"/>
    <lineage>
        <taxon>Eukaryota</taxon>
        <taxon>Sar</taxon>
        <taxon>Alveolata</taxon>
        <taxon>Dinophyceae</taxon>
        <taxon>Suessiales</taxon>
        <taxon>Symbiodiniaceae</taxon>
        <taxon>Symbiodinium</taxon>
    </lineage>
</organism>
<dbReference type="Proteomes" id="UP000649617">
    <property type="component" value="Unassembled WGS sequence"/>
</dbReference>
<proteinExistence type="predicted"/>